<accession>A0A517U3L1</accession>
<dbReference type="KEGG" id="llh:I41_44160"/>
<protein>
    <recommendedName>
        <fullName evidence="5">PEP-CTERM protein-sorting domain-containing protein</fullName>
    </recommendedName>
</protein>
<sequence precursor="true">MIRRVWFAPACLAVAGALGNAALAQTVVTWDGGNGEWSDLKWNGGQAPAAVMGNQNGGDGNLNVTIGGGSQVLFDSSSKSLRPRSSAGPSVFTITGGAKLTHNTPITGDPDGNWTTWDADLNLDNGTFERNWTAGGTAEAGGILMVGSWRSLQDQQITINTTNGGLLKNDGQVWFGADEEHAVGLKVSALINGGSWDLTGGTSHEAANNSHDVRADLAIWYGRQFGSGAGQDGSGDPKNEDYEINFQGPGSLTVDQGGIVVYRQNADGTWNQPDIDDNATPATRSTYEDLWNDGILKGKGMSGEIFFGDTSPRPFANYFTVTGTPGSADYKVTRKEGATVTWSGGDGNWDDAEWDTTGGASNQNSQTAFGRQNGSEGGHNIVISGAGVDVTYNRDSDFRLQNNNGFSSMTVKNGASLTLDTLLAEDGTWTRWVEDLTVDGGTFRRVKTGAGVGNGGAFILGGFAGEPGQEINIKVVNGGKIENDGQLWVGSAGGDDDYGIENTITVNNGTIDLTGGDSGNIDLLEGAFGAGVEPDMLFWYGRDGEGTALGEKHTINFTGSGSITVDHSGIWIGTMEPDFSITAVHASYEELWTRGILQANGKSGLTGDTFGTYFSVSGVFDADGAGPGTLGGENYKLTSLLSTGTAGDFDNDGDVDGADFLVWQRGGSPSPLSPADLATWKANFGASATVNVGAAVGAVPEPTALASAMVALCGLGLWRSRR</sequence>
<evidence type="ECO:0008006" key="5">
    <source>
        <dbReference type="Google" id="ProtNLM"/>
    </source>
</evidence>
<reference evidence="3 4" key="1">
    <citation type="submission" date="2019-02" db="EMBL/GenBank/DDBJ databases">
        <title>Deep-cultivation of Planctomycetes and their phenomic and genomic characterization uncovers novel biology.</title>
        <authorList>
            <person name="Wiegand S."/>
            <person name="Jogler M."/>
            <person name="Boedeker C."/>
            <person name="Pinto D."/>
            <person name="Vollmers J."/>
            <person name="Rivas-Marin E."/>
            <person name="Kohn T."/>
            <person name="Peeters S.H."/>
            <person name="Heuer A."/>
            <person name="Rast P."/>
            <person name="Oberbeckmann S."/>
            <person name="Bunk B."/>
            <person name="Jeske O."/>
            <person name="Meyerdierks A."/>
            <person name="Storesund J.E."/>
            <person name="Kallscheuer N."/>
            <person name="Luecker S."/>
            <person name="Lage O.M."/>
            <person name="Pohl T."/>
            <person name="Merkel B.J."/>
            <person name="Hornburger P."/>
            <person name="Mueller R.-W."/>
            <person name="Bruemmer F."/>
            <person name="Labrenz M."/>
            <person name="Spormann A.M."/>
            <person name="Op den Camp H."/>
            <person name="Overmann J."/>
            <person name="Amann R."/>
            <person name="Jetten M.S.M."/>
            <person name="Mascher T."/>
            <person name="Medema M.H."/>
            <person name="Devos D.P."/>
            <person name="Kaster A.-K."/>
            <person name="Ovreas L."/>
            <person name="Rohde M."/>
            <person name="Galperin M.Y."/>
            <person name="Jogler C."/>
        </authorList>
    </citation>
    <scope>NUCLEOTIDE SEQUENCE [LARGE SCALE GENOMIC DNA]</scope>
    <source>
        <strain evidence="3 4">I41</strain>
    </source>
</reference>
<evidence type="ECO:0000256" key="2">
    <source>
        <dbReference type="SAM" id="SignalP"/>
    </source>
</evidence>
<evidence type="ECO:0000313" key="3">
    <source>
        <dbReference type="EMBL" id="QDT75206.1"/>
    </source>
</evidence>
<dbReference type="RefSeq" id="WP_145434890.1">
    <property type="nucleotide sequence ID" value="NZ_CP036339.1"/>
</dbReference>
<proteinExistence type="predicted"/>
<dbReference type="EMBL" id="CP036339">
    <property type="protein sequence ID" value="QDT75206.1"/>
    <property type="molecule type" value="Genomic_DNA"/>
</dbReference>
<dbReference type="InterPro" id="IPR018247">
    <property type="entry name" value="EF_Hand_1_Ca_BS"/>
</dbReference>
<gene>
    <name evidence="3" type="ORF">I41_44160</name>
</gene>
<name>A0A517U3L1_9BACT</name>
<dbReference type="PROSITE" id="PS00018">
    <property type="entry name" value="EF_HAND_1"/>
    <property type="match status" value="1"/>
</dbReference>
<feature type="chain" id="PRO_5021724915" description="PEP-CTERM protein-sorting domain-containing protein" evidence="2">
    <location>
        <begin position="25"/>
        <end position="722"/>
    </location>
</feature>
<evidence type="ECO:0000313" key="4">
    <source>
        <dbReference type="Proteomes" id="UP000317909"/>
    </source>
</evidence>
<feature type="signal peptide" evidence="2">
    <location>
        <begin position="1"/>
        <end position="24"/>
    </location>
</feature>
<dbReference type="Proteomes" id="UP000317909">
    <property type="component" value="Chromosome"/>
</dbReference>
<feature type="region of interest" description="Disordered" evidence="1">
    <location>
        <begin position="341"/>
        <end position="363"/>
    </location>
</feature>
<dbReference type="AlphaFoldDB" id="A0A517U3L1"/>
<keyword evidence="4" id="KW-1185">Reference proteome</keyword>
<organism evidence="3 4">
    <name type="scientific">Lacipirellula limnantheis</name>
    <dbReference type="NCBI Taxonomy" id="2528024"/>
    <lineage>
        <taxon>Bacteria</taxon>
        <taxon>Pseudomonadati</taxon>
        <taxon>Planctomycetota</taxon>
        <taxon>Planctomycetia</taxon>
        <taxon>Pirellulales</taxon>
        <taxon>Lacipirellulaceae</taxon>
        <taxon>Lacipirellula</taxon>
    </lineage>
</organism>
<evidence type="ECO:0000256" key="1">
    <source>
        <dbReference type="SAM" id="MobiDB-lite"/>
    </source>
</evidence>
<keyword evidence="2" id="KW-0732">Signal</keyword>